<accession>A0A4R6ALB4</accession>
<evidence type="ECO:0000313" key="1">
    <source>
        <dbReference type="EMBL" id="TDL84132.1"/>
    </source>
</evidence>
<evidence type="ECO:0000313" key="2">
    <source>
        <dbReference type="Proteomes" id="UP000295701"/>
    </source>
</evidence>
<comment type="caution">
    <text evidence="1">The sequence shown here is derived from an EMBL/GenBank/DDBJ whole genome shotgun (WGS) entry which is preliminary data.</text>
</comment>
<name>A0A4R6ALB4_9RHOB</name>
<proteinExistence type="predicted"/>
<reference evidence="1 2" key="1">
    <citation type="submission" date="2019-03" db="EMBL/GenBank/DDBJ databases">
        <title>Primorskyibacter sp. SS33 isolated from sediments.</title>
        <authorList>
            <person name="Xunke S."/>
        </authorList>
    </citation>
    <scope>NUCLEOTIDE SEQUENCE [LARGE SCALE GENOMIC DNA]</scope>
    <source>
        <strain evidence="1 2">SS33</strain>
    </source>
</reference>
<dbReference type="EMBL" id="SNAA01000001">
    <property type="protein sequence ID" value="TDL84132.1"/>
    <property type="molecule type" value="Genomic_DNA"/>
</dbReference>
<sequence>MTAWGVSAALAAAILVVLALRVRAVLRAERGALRGAAPGDGVHVIVSDYQSGTGGGHYREYTVPKDPQAYARLFVPRDKRGRKP</sequence>
<gene>
    <name evidence="1" type="ORF">E2L08_01280</name>
</gene>
<dbReference type="Proteomes" id="UP000295701">
    <property type="component" value="Unassembled WGS sequence"/>
</dbReference>
<dbReference type="RefSeq" id="WP_133395231.1">
    <property type="nucleotide sequence ID" value="NZ_SNAA01000001.1"/>
</dbReference>
<dbReference type="OrthoDB" id="7659217at2"/>
<protein>
    <submittedName>
        <fullName evidence="1">Uncharacterized protein</fullName>
    </submittedName>
</protein>
<keyword evidence="2" id="KW-1185">Reference proteome</keyword>
<dbReference type="AlphaFoldDB" id="A0A4R6ALB4"/>
<organism evidence="1 2">
    <name type="scientific">Palleronia sediminis</name>
    <dbReference type="NCBI Taxonomy" id="2547833"/>
    <lineage>
        <taxon>Bacteria</taxon>
        <taxon>Pseudomonadati</taxon>
        <taxon>Pseudomonadota</taxon>
        <taxon>Alphaproteobacteria</taxon>
        <taxon>Rhodobacterales</taxon>
        <taxon>Roseobacteraceae</taxon>
        <taxon>Palleronia</taxon>
    </lineage>
</organism>